<accession>A0A538TTI8</accession>
<dbReference type="Gene3D" id="1.10.3710.10">
    <property type="entry name" value="DNA polymerase III clamp loader subunits, C-terminal domain"/>
    <property type="match status" value="1"/>
</dbReference>
<evidence type="ECO:0000256" key="2">
    <source>
        <dbReference type="ARBA" id="ARBA00008959"/>
    </source>
</evidence>
<feature type="compositionally biased region" description="Basic and acidic residues" evidence="6">
    <location>
        <begin position="1"/>
        <end position="15"/>
    </location>
</feature>
<dbReference type="SMART" id="SM00382">
    <property type="entry name" value="AAA"/>
    <property type="match status" value="1"/>
</dbReference>
<dbReference type="CDD" id="cd18139">
    <property type="entry name" value="HLD_clamp_RarA"/>
    <property type="match status" value="1"/>
</dbReference>
<dbReference type="Gene3D" id="3.40.50.300">
    <property type="entry name" value="P-loop containing nucleotide triphosphate hydrolases"/>
    <property type="match status" value="1"/>
</dbReference>
<feature type="compositionally biased region" description="Basic and acidic residues" evidence="6">
    <location>
        <begin position="440"/>
        <end position="456"/>
    </location>
</feature>
<dbReference type="EMBL" id="VBOZ01000007">
    <property type="protein sequence ID" value="TMQ66905.1"/>
    <property type="molecule type" value="Genomic_DNA"/>
</dbReference>
<evidence type="ECO:0000313" key="9">
    <source>
        <dbReference type="Proteomes" id="UP000317691"/>
    </source>
</evidence>
<dbReference type="FunFam" id="3.40.50.300:FF:000137">
    <property type="entry name" value="Replication-associated recombination protein A"/>
    <property type="match status" value="1"/>
</dbReference>
<dbReference type="GO" id="GO:0000731">
    <property type="term" value="P:DNA synthesis involved in DNA repair"/>
    <property type="evidence" value="ECO:0007669"/>
    <property type="project" value="TreeGrafter"/>
</dbReference>
<dbReference type="PANTHER" id="PTHR13779:SF7">
    <property type="entry name" value="ATPASE WRNIP1"/>
    <property type="match status" value="1"/>
</dbReference>
<keyword evidence="4" id="KW-0547">Nucleotide-binding</keyword>
<evidence type="ECO:0000256" key="5">
    <source>
        <dbReference type="ARBA" id="ARBA00022840"/>
    </source>
</evidence>
<dbReference type="Gene3D" id="1.20.272.10">
    <property type="match status" value="1"/>
</dbReference>
<dbReference type="InterPro" id="IPR021886">
    <property type="entry name" value="MgsA_C"/>
</dbReference>
<keyword evidence="5" id="KW-0067">ATP-binding</keyword>
<dbReference type="CDD" id="cd00009">
    <property type="entry name" value="AAA"/>
    <property type="match status" value="1"/>
</dbReference>
<dbReference type="AlphaFoldDB" id="A0A538TTI8"/>
<dbReference type="Pfam" id="PF00004">
    <property type="entry name" value="AAA"/>
    <property type="match status" value="1"/>
</dbReference>
<dbReference type="Gene3D" id="1.10.8.60">
    <property type="match status" value="1"/>
</dbReference>
<reference evidence="8 9" key="1">
    <citation type="journal article" date="2019" name="Nat. Microbiol.">
        <title>Mediterranean grassland soil C-N compound turnover is dependent on rainfall and depth, and is mediated by genomically divergent microorganisms.</title>
        <authorList>
            <person name="Diamond S."/>
            <person name="Andeer P.F."/>
            <person name="Li Z."/>
            <person name="Crits-Christoph A."/>
            <person name="Burstein D."/>
            <person name="Anantharaman K."/>
            <person name="Lane K.R."/>
            <person name="Thomas B.C."/>
            <person name="Pan C."/>
            <person name="Northen T.R."/>
            <person name="Banfield J.F."/>
        </authorList>
    </citation>
    <scope>NUCLEOTIDE SEQUENCE [LARGE SCALE GENOMIC DNA]</scope>
    <source>
        <strain evidence="8">WS_9</strain>
    </source>
</reference>
<dbReference type="PANTHER" id="PTHR13779">
    <property type="entry name" value="WERNER HELICASE-INTERACTING PROTEIN 1 FAMILY MEMBER"/>
    <property type="match status" value="1"/>
</dbReference>
<evidence type="ECO:0000256" key="1">
    <source>
        <dbReference type="ARBA" id="ARBA00002393"/>
    </source>
</evidence>
<feature type="domain" description="AAA+ ATPase" evidence="7">
    <location>
        <begin position="57"/>
        <end position="174"/>
    </location>
</feature>
<dbReference type="SUPFAM" id="SSF52540">
    <property type="entry name" value="P-loop containing nucleoside triphosphate hydrolases"/>
    <property type="match status" value="1"/>
</dbReference>
<evidence type="ECO:0000256" key="4">
    <source>
        <dbReference type="ARBA" id="ARBA00022741"/>
    </source>
</evidence>
<dbReference type="GO" id="GO:0008047">
    <property type="term" value="F:enzyme activator activity"/>
    <property type="evidence" value="ECO:0007669"/>
    <property type="project" value="TreeGrafter"/>
</dbReference>
<dbReference type="Pfam" id="PF16193">
    <property type="entry name" value="AAA_assoc_2"/>
    <property type="match status" value="1"/>
</dbReference>
<dbReference type="Proteomes" id="UP000317691">
    <property type="component" value="Unassembled WGS sequence"/>
</dbReference>
<evidence type="ECO:0000256" key="6">
    <source>
        <dbReference type="SAM" id="MobiDB-lite"/>
    </source>
</evidence>
<feature type="region of interest" description="Disordered" evidence="6">
    <location>
        <begin position="440"/>
        <end position="462"/>
    </location>
</feature>
<comment type="caution">
    <text evidence="8">The sequence shown here is derived from an EMBL/GenBank/DDBJ whole genome shotgun (WGS) entry which is preliminary data.</text>
</comment>
<evidence type="ECO:0000313" key="8">
    <source>
        <dbReference type="EMBL" id="TMQ66905.1"/>
    </source>
</evidence>
<dbReference type="GO" id="GO:0003677">
    <property type="term" value="F:DNA binding"/>
    <property type="evidence" value="ECO:0007669"/>
    <property type="project" value="InterPro"/>
</dbReference>
<name>A0A538TTI8_UNCEI</name>
<dbReference type="InterPro" id="IPR027417">
    <property type="entry name" value="P-loop_NTPase"/>
</dbReference>
<evidence type="ECO:0000256" key="3">
    <source>
        <dbReference type="ARBA" id="ARBA00022705"/>
    </source>
</evidence>
<dbReference type="InterPro" id="IPR003959">
    <property type="entry name" value="ATPase_AAA_core"/>
</dbReference>
<sequence length="462" mass="50698">MSDDKPLDLFPDRAGGRRAAQTPLADRVRPTTLDEFEGREAFLGPGSLLGSAIESGVLPSLILWGPPGSGKTTLARLLAKASGADFVAFSAVTSGVKDVREVIERARASRRATGTATLLFIDEIHRFNKAQQDAFLPHVEDGTIVLMGATTENPSFEVNNALLSRMKVIVLPMLEPDALVRILRRALEEKEHGLGRSGVTSSEDTLKLIASISGGDARIALQTLEIAAGLALGAKRKEIAAEDVREAAQRRALPYDRVGEEHFNIISALHKCIRGSDPDAGLYWLARMLEAGEDPLYVARRLVRFASEDVGLADPDALRLAMAVRDAVHFLGMPEGNTALAQLVVYLALAPKSNSIYTAYQRASRDALEKPPYPVPLWIRNAPTKLMKDLGYGEDYEYAHDYDDAIVTQRYLPDELGEARYWKGVPRGAEKELLERLEQIRAEKARRGQGKPERKGKEKGKK</sequence>
<dbReference type="Pfam" id="PF12002">
    <property type="entry name" value="MgsA_C"/>
    <property type="match status" value="1"/>
</dbReference>
<dbReference type="FunFam" id="1.20.272.10:FF:000001">
    <property type="entry name" value="Putative AAA family ATPase"/>
    <property type="match status" value="1"/>
</dbReference>
<protein>
    <submittedName>
        <fullName evidence="8">Replication-associated recombination protein A</fullName>
    </submittedName>
</protein>
<comment type="similarity">
    <text evidence="2">Belongs to the AAA ATPase family. RarA/MGS1/WRNIP1 subfamily.</text>
</comment>
<dbReference type="FunFam" id="1.10.3710.10:FF:000004">
    <property type="entry name" value="Putative ATPase, AAA family"/>
    <property type="match status" value="1"/>
</dbReference>
<evidence type="ECO:0000259" key="7">
    <source>
        <dbReference type="SMART" id="SM00382"/>
    </source>
</evidence>
<dbReference type="GO" id="GO:0006261">
    <property type="term" value="P:DNA-templated DNA replication"/>
    <property type="evidence" value="ECO:0007669"/>
    <property type="project" value="TreeGrafter"/>
</dbReference>
<proteinExistence type="inferred from homology"/>
<dbReference type="InterPro" id="IPR003593">
    <property type="entry name" value="AAA+_ATPase"/>
</dbReference>
<gene>
    <name evidence="8" type="ORF">E6K79_01240</name>
</gene>
<dbReference type="GO" id="GO:0005524">
    <property type="term" value="F:ATP binding"/>
    <property type="evidence" value="ECO:0007669"/>
    <property type="project" value="UniProtKB-KW"/>
</dbReference>
<dbReference type="GO" id="GO:0016887">
    <property type="term" value="F:ATP hydrolysis activity"/>
    <property type="evidence" value="ECO:0007669"/>
    <property type="project" value="InterPro"/>
</dbReference>
<organism evidence="8 9">
    <name type="scientific">Eiseniibacteriota bacterium</name>
    <dbReference type="NCBI Taxonomy" id="2212470"/>
    <lineage>
        <taxon>Bacteria</taxon>
        <taxon>Candidatus Eiseniibacteriota</taxon>
    </lineage>
</organism>
<feature type="region of interest" description="Disordered" evidence="6">
    <location>
        <begin position="1"/>
        <end position="24"/>
    </location>
</feature>
<dbReference type="InterPro" id="IPR032423">
    <property type="entry name" value="AAA_assoc_2"/>
</dbReference>
<dbReference type="InterPro" id="IPR051314">
    <property type="entry name" value="AAA_ATPase_RarA/MGS1/WRNIP1"/>
</dbReference>
<dbReference type="InterPro" id="IPR008921">
    <property type="entry name" value="DNA_pol3_clamp-load_cplx_C"/>
</dbReference>
<dbReference type="GO" id="GO:0017116">
    <property type="term" value="F:single-stranded DNA helicase activity"/>
    <property type="evidence" value="ECO:0007669"/>
    <property type="project" value="TreeGrafter"/>
</dbReference>
<dbReference type="SUPFAM" id="SSF48019">
    <property type="entry name" value="post-AAA+ oligomerization domain-like"/>
    <property type="match status" value="1"/>
</dbReference>
<comment type="function">
    <text evidence="1">DNA-dependent ATPase that plays important roles in cellular responses to stalled DNA replication processes.</text>
</comment>
<keyword evidence="3" id="KW-0235">DNA replication</keyword>